<reference evidence="1 2" key="1">
    <citation type="journal article" date="2023" name="BMC Biol.">
        <title>The compact genome of the sponge Oopsacas minuta (Hexactinellida) is lacking key metazoan core genes.</title>
        <authorList>
            <person name="Santini S."/>
            <person name="Schenkelaars Q."/>
            <person name="Jourda C."/>
            <person name="Duchesne M."/>
            <person name="Belahbib H."/>
            <person name="Rocher C."/>
            <person name="Selva M."/>
            <person name="Riesgo A."/>
            <person name="Vervoort M."/>
            <person name="Leys S.P."/>
            <person name="Kodjabachian L."/>
            <person name="Le Bivic A."/>
            <person name="Borchiellini C."/>
            <person name="Claverie J.M."/>
            <person name="Renard E."/>
        </authorList>
    </citation>
    <scope>NUCLEOTIDE SEQUENCE [LARGE SCALE GENOMIC DNA]</scope>
    <source>
        <strain evidence="1">SPO-2</strain>
    </source>
</reference>
<dbReference type="EMBL" id="JAKMXF010000321">
    <property type="protein sequence ID" value="KAI6649197.1"/>
    <property type="molecule type" value="Genomic_DNA"/>
</dbReference>
<organism evidence="1 2">
    <name type="scientific">Oopsacas minuta</name>
    <dbReference type="NCBI Taxonomy" id="111878"/>
    <lineage>
        <taxon>Eukaryota</taxon>
        <taxon>Metazoa</taxon>
        <taxon>Porifera</taxon>
        <taxon>Hexactinellida</taxon>
        <taxon>Hexasterophora</taxon>
        <taxon>Lyssacinosida</taxon>
        <taxon>Leucopsacidae</taxon>
        <taxon>Oopsacas</taxon>
    </lineage>
</organism>
<proteinExistence type="predicted"/>
<evidence type="ECO:0000313" key="2">
    <source>
        <dbReference type="Proteomes" id="UP001165289"/>
    </source>
</evidence>
<dbReference type="GO" id="GO:0009235">
    <property type="term" value="P:cobalamin metabolic process"/>
    <property type="evidence" value="ECO:0007669"/>
    <property type="project" value="InterPro"/>
</dbReference>
<dbReference type="Proteomes" id="UP001165289">
    <property type="component" value="Unassembled WGS sequence"/>
</dbReference>
<dbReference type="PANTHER" id="PTHR13192:SF3">
    <property type="entry name" value="COBALAMIN TRAFFICKING PROTEIN CBLD"/>
    <property type="match status" value="1"/>
</dbReference>
<protein>
    <submittedName>
        <fullName evidence="1">Mmadhc protein</fullName>
    </submittedName>
</protein>
<gene>
    <name evidence="1" type="ORF">LOD99_11565</name>
</gene>
<dbReference type="GO" id="GO:0005739">
    <property type="term" value="C:mitochondrion"/>
    <property type="evidence" value="ECO:0007669"/>
    <property type="project" value="TreeGrafter"/>
</dbReference>
<dbReference type="Pfam" id="PF10229">
    <property type="entry name" value="MMADHC"/>
    <property type="match status" value="1"/>
</dbReference>
<accession>A0AAV7JK73</accession>
<dbReference type="PANTHER" id="PTHR13192">
    <property type="entry name" value="MY011 PROTEIN"/>
    <property type="match status" value="1"/>
</dbReference>
<keyword evidence="2" id="KW-1185">Reference proteome</keyword>
<name>A0AAV7JK73_9METZ</name>
<evidence type="ECO:0000313" key="1">
    <source>
        <dbReference type="EMBL" id="KAI6649197.1"/>
    </source>
</evidence>
<sequence>MSSYQLAKNLSMKTRMISYLPSLTALLQRVRTFHHPIAPVLNGNMPIQTLKADSSGDASDSCHSLKSSCKDKTIELAPKSIIPGNEGVSPNLFSIDKRFSLPSATGVPLCHILSPPPLDTATQYGSIDGLFEDHISKFCNQQFQKPFGDTKVEVLVQESPSFLLKSFMELIPGIPELTDKLSVICLSEHTINDMSKWSQRMAEEREDLTLNFINSAKEICARIEEHGFWADLIDPSSGQPFLGESGSDHMTEIDDRMRHFGFTIEDLGCCKCVRHATWGVNVFVGVIFTTAPTNSTIINSLIKL</sequence>
<comment type="caution">
    <text evidence="1">The sequence shown here is derived from an EMBL/GenBank/DDBJ whole genome shotgun (WGS) entry which is preliminary data.</text>
</comment>
<dbReference type="InterPro" id="IPR019362">
    <property type="entry name" value="MMADHC"/>
</dbReference>
<dbReference type="AlphaFoldDB" id="A0AAV7JK73"/>